<dbReference type="EMBL" id="KP795714">
    <property type="protein sequence ID" value="AKN40951.1"/>
    <property type="molecule type" value="Genomic_DNA"/>
</dbReference>
<dbReference type="Gene3D" id="3.30.700.10">
    <property type="entry name" value="Glycoprotein, Type 4 Pilin"/>
    <property type="match status" value="1"/>
</dbReference>
<dbReference type="InterPro" id="IPR045584">
    <property type="entry name" value="Pilin-like"/>
</dbReference>
<dbReference type="SUPFAM" id="SSF54523">
    <property type="entry name" value="Pili subunits"/>
    <property type="match status" value="1"/>
</dbReference>
<dbReference type="InterPro" id="IPR012902">
    <property type="entry name" value="N_methyl_site"/>
</dbReference>
<sequence length="177" mass="20000">MKRIKGFTLIEGIITLSVLAVLTAVAVPVYTQHIAQAKADKLAMELKQLVDFASSYSLRRWKPTYIHLINIPNDATTEDTTWCLVASPYSSVSKCSDDEDTAAEIANEKRIATVFGKNHPGIALKRLTTQTKFMFDNNSYSMFLGDEREENHIIFLEAQVGKKTLTAKVNYRYFELE</sequence>
<evidence type="ECO:0008006" key="2">
    <source>
        <dbReference type="Google" id="ProtNLM"/>
    </source>
</evidence>
<dbReference type="PROSITE" id="PS00409">
    <property type="entry name" value="PROKAR_NTER_METHYL"/>
    <property type="match status" value="1"/>
</dbReference>
<accession>A0A0H4A4Z0</accession>
<dbReference type="Pfam" id="PF07963">
    <property type="entry name" value="N_methyl"/>
    <property type="match status" value="1"/>
</dbReference>
<name>A0A0H4A4Z0_9GAMM</name>
<organism evidence="1">
    <name type="scientific">Enterovibrio norvegicus</name>
    <dbReference type="NCBI Taxonomy" id="188144"/>
    <lineage>
        <taxon>Bacteria</taxon>
        <taxon>Pseudomonadati</taxon>
        <taxon>Pseudomonadota</taxon>
        <taxon>Gammaproteobacteria</taxon>
        <taxon>Vibrionales</taxon>
        <taxon>Vibrionaceae</taxon>
        <taxon>Enterovibrio</taxon>
    </lineage>
</organism>
<proteinExistence type="predicted"/>
<evidence type="ECO:0000313" key="1">
    <source>
        <dbReference type="EMBL" id="AKN40951.1"/>
    </source>
</evidence>
<protein>
    <recommendedName>
        <fullName evidence="2">Prepilin-type N-terminal cleavage/methylation domain-containing protein</fullName>
    </recommendedName>
</protein>
<dbReference type="NCBIfam" id="TIGR02532">
    <property type="entry name" value="IV_pilin_GFxxxE"/>
    <property type="match status" value="1"/>
</dbReference>
<reference evidence="1" key="1">
    <citation type="journal article" date="2015" name="MBio">
        <title>Eco-Evolutionary Dynamics of Episomes among Ecologically Cohesive Bacterial Populations.</title>
        <authorList>
            <person name="Xue H."/>
            <person name="Cordero O.X."/>
            <person name="Camas F.M."/>
            <person name="Trimble W."/>
            <person name="Meyer F."/>
            <person name="Guglielmini J."/>
            <person name="Rocha E.P."/>
            <person name="Polz M.F."/>
        </authorList>
    </citation>
    <scope>NUCLEOTIDE SEQUENCE</scope>
    <source>
        <strain evidence="1">FF_351</strain>
    </source>
</reference>
<dbReference type="AlphaFoldDB" id="A0A0H4A4Z0"/>